<dbReference type="PANTHER" id="PTHR44591">
    <property type="entry name" value="STRESS RESPONSE REGULATOR PROTEIN 1"/>
    <property type="match status" value="1"/>
</dbReference>
<dbReference type="AlphaFoldDB" id="A0A0B8T5A7"/>
<dbReference type="EMBL" id="JJMU01000065">
    <property type="protein sequence ID" value="KGE12709.1"/>
    <property type="molecule type" value="Genomic_DNA"/>
</dbReference>
<dbReference type="Gene3D" id="3.40.50.2300">
    <property type="match status" value="1"/>
</dbReference>
<evidence type="ECO:0000256" key="2">
    <source>
        <dbReference type="PROSITE-ProRule" id="PRU00169"/>
    </source>
</evidence>
<dbReference type="Pfam" id="PF00072">
    <property type="entry name" value="Response_reg"/>
    <property type="match status" value="1"/>
</dbReference>
<evidence type="ECO:0000259" key="3">
    <source>
        <dbReference type="PROSITE" id="PS50110"/>
    </source>
</evidence>
<gene>
    <name evidence="4" type="ORF">DI53_3448</name>
</gene>
<dbReference type="Proteomes" id="UP000031802">
    <property type="component" value="Unassembled WGS sequence"/>
</dbReference>
<evidence type="ECO:0000256" key="1">
    <source>
        <dbReference type="ARBA" id="ARBA00022553"/>
    </source>
</evidence>
<accession>A0A0B8T5A7</accession>
<dbReference type="PROSITE" id="PS50110">
    <property type="entry name" value="RESPONSE_REGULATORY"/>
    <property type="match status" value="1"/>
</dbReference>
<dbReference type="eggNOG" id="COG0745">
    <property type="taxonomic scope" value="Bacteria"/>
</dbReference>
<dbReference type="InterPro" id="IPR050595">
    <property type="entry name" value="Bact_response_regulator"/>
</dbReference>
<dbReference type="SMART" id="SM00448">
    <property type="entry name" value="REC"/>
    <property type="match status" value="1"/>
</dbReference>
<dbReference type="InterPro" id="IPR001789">
    <property type="entry name" value="Sig_transdc_resp-reg_receiver"/>
</dbReference>
<dbReference type="PANTHER" id="PTHR44591:SF23">
    <property type="entry name" value="CHEY SUBFAMILY"/>
    <property type="match status" value="1"/>
</dbReference>
<sequence length="124" mass="13658">MGENIVFVCDDDVGISDMLALVIESTGKVVCIENDSTLLYKRLQEVKPKLLIIDLWMPMLSGDEIIRQLRADSAFDDLYIVCISASIHGEQTAMNAGANRFIAKPFDIAEILSVVSDERPPLSA</sequence>
<reference evidence="5" key="1">
    <citation type="submission" date="2014-04" db="EMBL/GenBank/DDBJ databases">
        <title>Whole-Genome optical mapping and complete genome sequence of Sphingobacterium deserti sp. nov., a new spaces isolated from desert in the west of China.</title>
        <authorList>
            <person name="Teng C."/>
            <person name="Zhou Z."/>
            <person name="Li X."/>
            <person name="Chen M."/>
            <person name="Lin M."/>
            <person name="Wang L."/>
            <person name="Su S."/>
            <person name="Zhang C."/>
            <person name="Zhang W."/>
        </authorList>
    </citation>
    <scope>NUCLEOTIDE SEQUENCE [LARGE SCALE GENOMIC DNA]</scope>
    <source>
        <strain evidence="5">ACCC05744</strain>
    </source>
</reference>
<dbReference type="SUPFAM" id="SSF52172">
    <property type="entry name" value="CheY-like"/>
    <property type="match status" value="1"/>
</dbReference>
<dbReference type="PATRIC" id="fig|1229276.3.peg.3563"/>
<reference evidence="4 5" key="2">
    <citation type="journal article" date="2015" name="PLoS ONE">
        <title>Whole-Genome Optical Mapping and Finished Genome Sequence of Sphingobacterium deserti sp. nov., a New Species Isolated from the Western Desert of China.</title>
        <authorList>
            <person name="Teng C."/>
            <person name="Zhou Z."/>
            <person name="Molnar I."/>
            <person name="Li X."/>
            <person name="Tang R."/>
            <person name="Chen M."/>
            <person name="Wang L."/>
            <person name="Su S."/>
            <person name="Zhang W."/>
            <person name="Lin M."/>
        </authorList>
    </citation>
    <scope>NUCLEOTIDE SEQUENCE [LARGE SCALE GENOMIC DNA]</scope>
    <source>
        <strain evidence="5">ACCC05744</strain>
    </source>
</reference>
<proteinExistence type="predicted"/>
<dbReference type="STRING" id="1229276.DI53_3448"/>
<comment type="caution">
    <text evidence="4">The sequence shown here is derived from an EMBL/GenBank/DDBJ whole genome shotgun (WGS) entry which is preliminary data.</text>
</comment>
<evidence type="ECO:0000313" key="4">
    <source>
        <dbReference type="EMBL" id="KGE12709.1"/>
    </source>
</evidence>
<name>A0A0B8T5A7_9SPHI</name>
<dbReference type="RefSeq" id="WP_037502542.1">
    <property type="nucleotide sequence ID" value="NZ_JJMU01000065.1"/>
</dbReference>
<organism evidence="4 5">
    <name type="scientific">Sphingobacterium deserti</name>
    <dbReference type="NCBI Taxonomy" id="1229276"/>
    <lineage>
        <taxon>Bacteria</taxon>
        <taxon>Pseudomonadati</taxon>
        <taxon>Bacteroidota</taxon>
        <taxon>Sphingobacteriia</taxon>
        <taxon>Sphingobacteriales</taxon>
        <taxon>Sphingobacteriaceae</taxon>
        <taxon>Sphingobacterium</taxon>
    </lineage>
</organism>
<keyword evidence="5" id="KW-1185">Reference proteome</keyword>
<feature type="modified residue" description="4-aspartylphosphate" evidence="2">
    <location>
        <position position="54"/>
    </location>
</feature>
<feature type="domain" description="Response regulatory" evidence="3">
    <location>
        <begin position="5"/>
        <end position="119"/>
    </location>
</feature>
<dbReference type="GO" id="GO:0000160">
    <property type="term" value="P:phosphorelay signal transduction system"/>
    <property type="evidence" value="ECO:0007669"/>
    <property type="project" value="InterPro"/>
</dbReference>
<dbReference type="OrthoDB" id="710898at2"/>
<keyword evidence="1 2" id="KW-0597">Phosphoprotein</keyword>
<dbReference type="InterPro" id="IPR011006">
    <property type="entry name" value="CheY-like_superfamily"/>
</dbReference>
<evidence type="ECO:0000313" key="5">
    <source>
        <dbReference type="Proteomes" id="UP000031802"/>
    </source>
</evidence>
<protein>
    <submittedName>
        <fullName evidence="4">Response regulator receiver protein</fullName>
    </submittedName>
</protein>